<gene>
    <name evidence="6" type="ORF">SAMN02745243_03083</name>
</gene>
<evidence type="ECO:0000313" key="7">
    <source>
        <dbReference type="Proteomes" id="UP000184301"/>
    </source>
</evidence>
<evidence type="ECO:0000256" key="1">
    <source>
        <dbReference type="ARBA" id="ARBA00009437"/>
    </source>
</evidence>
<evidence type="ECO:0000259" key="5">
    <source>
        <dbReference type="PROSITE" id="PS50931"/>
    </source>
</evidence>
<dbReference type="PANTHER" id="PTHR30419:SF8">
    <property type="entry name" value="NITROGEN ASSIMILATION TRANSCRIPTIONAL ACTIVATOR-RELATED"/>
    <property type="match status" value="1"/>
</dbReference>
<dbReference type="PRINTS" id="PR00039">
    <property type="entry name" value="HTHLYSR"/>
</dbReference>
<feature type="domain" description="HTH lysR-type" evidence="5">
    <location>
        <begin position="1"/>
        <end position="58"/>
    </location>
</feature>
<name>A0A1M6SZ61_9FIRM</name>
<dbReference type="GO" id="GO:0003677">
    <property type="term" value="F:DNA binding"/>
    <property type="evidence" value="ECO:0007669"/>
    <property type="project" value="UniProtKB-KW"/>
</dbReference>
<evidence type="ECO:0000256" key="4">
    <source>
        <dbReference type="ARBA" id="ARBA00023163"/>
    </source>
</evidence>
<dbReference type="RefSeq" id="WP_073112053.1">
    <property type="nucleotide sequence ID" value="NZ_FQZY01000053.1"/>
</dbReference>
<dbReference type="Gene3D" id="3.40.190.290">
    <property type="match status" value="1"/>
</dbReference>
<reference evidence="6 7" key="1">
    <citation type="submission" date="2016-11" db="EMBL/GenBank/DDBJ databases">
        <authorList>
            <person name="Jaros S."/>
            <person name="Januszkiewicz K."/>
            <person name="Wedrychowicz H."/>
        </authorList>
    </citation>
    <scope>NUCLEOTIDE SEQUENCE [LARGE SCALE GENOMIC DNA]</scope>
    <source>
        <strain evidence="6 7">DSM 15480</strain>
    </source>
</reference>
<keyword evidence="2" id="KW-0805">Transcription regulation</keyword>
<dbReference type="AlphaFoldDB" id="A0A1M6SZ61"/>
<organism evidence="6 7">
    <name type="scientific">Hespellia stercorisuis DSM 15480</name>
    <dbReference type="NCBI Taxonomy" id="1121950"/>
    <lineage>
        <taxon>Bacteria</taxon>
        <taxon>Bacillati</taxon>
        <taxon>Bacillota</taxon>
        <taxon>Clostridia</taxon>
        <taxon>Lachnospirales</taxon>
        <taxon>Lachnospiraceae</taxon>
        <taxon>Hespellia</taxon>
    </lineage>
</organism>
<proteinExistence type="inferred from homology"/>
<evidence type="ECO:0000256" key="2">
    <source>
        <dbReference type="ARBA" id="ARBA00023015"/>
    </source>
</evidence>
<dbReference type="InterPro" id="IPR005119">
    <property type="entry name" value="LysR_subst-bd"/>
</dbReference>
<dbReference type="InterPro" id="IPR036388">
    <property type="entry name" value="WH-like_DNA-bd_sf"/>
</dbReference>
<dbReference type="Pfam" id="PF03466">
    <property type="entry name" value="LysR_substrate"/>
    <property type="match status" value="1"/>
</dbReference>
<dbReference type="SUPFAM" id="SSF53850">
    <property type="entry name" value="Periplasmic binding protein-like II"/>
    <property type="match status" value="1"/>
</dbReference>
<keyword evidence="7" id="KW-1185">Reference proteome</keyword>
<evidence type="ECO:0000313" key="6">
    <source>
        <dbReference type="EMBL" id="SHK49828.1"/>
    </source>
</evidence>
<dbReference type="FunFam" id="1.10.10.10:FF:000001">
    <property type="entry name" value="LysR family transcriptional regulator"/>
    <property type="match status" value="1"/>
</dbReference>
<dbReference type="PANTHER" id="PTHR30419">
    <property type="entry name" value="HTH-TYPE TRANSCRIPTIONAL REGULATOR YBHD"/>
    <property type="match status" value="1"/>
</dbReference>
<evidence type="ECO:0000256" key="3">
    <source>
        <dbReference type="ARBA" id="ARBA00023125"/>
    </source>
</evidence>
<comment type="similarity">
    <text evidence="1">Belongs to the LysR transcriptional regulatory family.</text>
</comment>
<dbReference type="PROSITE" id="PS50931">
    <property type="entry name" value="HTH_LYSR"/>
    <property type="match status" value="1"/>
</dbReference>
<dbReference type="EMBL" id="FQZY01000053">
    <property type="protein sequence ID" value="SHK49828.1"/>
    <property type="molecule type" value="Genomic_DNA"/>
</dbReference>
<protein>
    <submittedName>
        <fullName evidence="6">DNA-binding transcriptional regulator, LysR family</fullName>
    </submittedName>
</protein>
<dbReference type="OrthoDB" id="9803714at2"/>
<dbReference type="STRING" id="1121950.SAMN02745243_03083"/>
<dbReference type="GO" id="GO:0003700">
    <property type="term" value="F:DNA-binding transcription factor activity"/>
    <property type="evidence" value="ECO:0007669"/>
    <property type="project" value="InterPro"/>
</dbReference>
<dbReference type="CDD" id="cd05466">
    <property type="entry name" value="PBP2_LTTR_substrate"/>
    <property type="match status" value="1"/>
</dbReference>
<keyword evidence="4" id="KW-0804">Transcription</keyword>
<dbReference type="InterPro" id="IPR050950">
    <property type="entry name" value="HTH-type_LysR_regulators"/>
</dbReference>
<accession>A0A1M6SZ61</accession>
<keyword evidence="3 6" id="KW-0238">DNA-binding</keyword>
<sequence length="294" mass="33339">MELKILQNFLTIAREENMTKAADILHITQPTLSRQIKSLENELGQKLFIRHSFNIELTDAGNLLRKQAEDLLSMANKISDSFRSLDDITGGDIYLGLAESYQIDFLADFIRDFKVRYPNLRYHITSGDTEQVSEKLEKGILDFAAIVEEPDFNKYNAIPFPKFDQWVAVIPVTDSLADKPFITPQDLIGRPLFCSEQSWKKDIPGWAGNIFQELHLEGSFRLAYNASIFAKRGLGCLLAFDKLIDTSEGSGLKAIPLSPSLTTPMYLIWKKEQIFSPIAKRFISELKRKTGAKV</sequence>
<dbReference type="InterPro" id="IPR000847">
    <property type="entry name" value="LysR_HTH_N"/>
</dbReference>
<dbReference type="InterPro" id="IPR036390">
    <property type="entry name" value="WH_DNA-bd_sf"/>
</dbReference>
<dbReference type="SUPFAM" id="SSF46785">
    <property type="entry name" value="Winged helix' DNA-binding domain"/>
    <property type="match status" value="1"/>
</dbReference>
<dbReference type="Gene3D" id="1.10.10.10">
    <property type="entry name" value="Winged helix-like DNA-binding domain superfamily/Winged helix DNA-binding domain"/>
    <property type="match status" value="1"/>
</dbReference>
<dbReference type="GO" id="GO:0005829">
    <property type="term" value="C:cytosol"/>
    <property type="evidence" value="ECO:0007669"/>
    <property type="project" value="TreeGrafter"/>
</dbReference>
<dbReference type="Pfam" id="PF00126">
    <property type="entry name" value="HTH_1"/>
    <property type="match status" value="1"/>
</dbReference>
<dbReference type="Proteomes" id="UP000184301">
    <property type="component" value="Unassembled WGS sequence"/>
</dbReference>